<dbReference type="Gene3D" id="3.30.70.120">
    <property type="match status" value="1"/>
</dbReference>
<dbReference type="Proteomes" id="UP000034320">
    <property type="component" value="Unassembled WGS sequence"/>
</dbReference>
<protein>
    <submittedName>
        <fullName evidence="2">CutA1 divalent ion tolerance domain-containing protein</fullName>
    </submittedName>
</protein>
<sequence length="80" mass="9299">MEGKLAVCVNILDKVTSVYRWQGKVEKQAEAVMIVKTVRKKLVQAVAAIKKQHSYEFPDIIYWEGKSSREIDEWMNLELT</sequence>
<dbReference type="AlphaFoldDB" id="A0A0G0ZDC0"/>
<accession>A0A0G0ZDC0</accession>
<dbReference type="InterPro" id="IPR015867">
    <property type="entry name" value="N-reg_PII/ATP_PRibTrfase_C"/>
</dbReference>
<evidence type="ECO:0000256" key="1">
    <source>
        <dbReference type="ARBA" id="ARBA00010169"/>
    </source>
</evidence>
<dbReference type="PANTHER" id="PTHR23419">
    <property type="entry name" value="DIVALENT CATION TOLERANCE CUTA-RELATED"/>
    <property type="match status" value="1"/>
</dbReference>
<dbReference type="GO" id="GO:0010038">
    <property type="term" value="P:response to metal ion"/>
    <property type="evidence" value="ECO:0007669"/>
    <property type="project" value="InterPro"/>
</dbReference>
<reference evidence="2 3" key="1">
    <citation type="journal article" date="2015" name="Nature">
        <title>rRNA introns, odd ribosomes, and small enigmatic genomes across a large radiation of phyla.</title>
        <authorList>
            <person name="Brown C.T."/>
            <person name="Hug L.A."/>
            <person name="Thomas B.C."/>
            <person name="Sharon I."/>
            <person name="Castelle C.J."/>
            <person name="Singh A."/>
            <person name="Wilkins M.J."/>
            <person name="Williams K.H."/>
            <person name="Banfield J.F."/>
        </authorList>
    </citation>
    <scope>NUCLEOTIDE SEQUENCE [LARGE SCALE GENOMIC DNA]</scope>
</reference>
<evidence type="ECO:0000313" key="3">
    <source>
        <dbReference type="Proteomes" id="UP000034320"/>
    </source>
</evidence>
<dbReference type="PANTHER" id="PTHR23419:SF8">
    <property type="entry name" value="FI09726P"/>
    <property type="match status" value="1"/>
</dbReference>
<dbReference type="GO" id="GO:0005507">
    <property type="term" value="F:copper ion binding"/>
    <property type="evidence" value="ECO:0007669"/>
    <property type="project" value="TreeGrafter"/>
</dbReference>
<gene>
    <name evidence="2" type="ORF">UV09_C0014G0030</name>
</gene>
<dbReference type="InterPro" id="IPR011322">
    <property type="entry name" value="N-reg_PII-like_a/b"/>
</dbReference>
<dbReference type="EMBL" id="LCDD01000014">
    <property type="protein sequence ID" value="KKS46710.1"/>
    <property type="molecule type" value="Genomic_DNA"/>
</dbReference>
<proteinExistence type="inferred from homology"/>
<comment type="similarity">
    <text evidence="1">Belongs to the CutA family.</text>
</comment>
<comment type="caution">
    <text evidence="2">The sequence shown here is derived from an EMBL/GenBank/DDBJ whole genome shotgun (WGS) entry which is preliminary data.</text>
</comment>
<dbReference type="Pfam" id="PF03091">
    <property type="entry name" value="CutA1"/>
    <property type="match status" value="1"/>
</dbReference>
<dbReference type="SUPFAM" id="SSF54913">
    <property type="entry name" value="GlnB-like"/>
    <property type="match status" value="1"/>
</dbReference>
<evidence type="ECO:0000313" key="2">
    <source>
        <dbReference type="EMBL" id="KKS46710.1"/>
    </source>
</evidence>
<organism evidence="2 3">
    <name type="scientific">Candidatus Gottesmanbacteria bacterium GW2011_GWA2_42_18</name>
    <dbReference type="NCBI Taxonomy" id="1618442"/>
    <lineage>
        <taxon>Bacteria</taxon>
        <taxon>Candidatus Gottesmaniibacteriota</taxon>
    </lineage>
</organism>
<dbReference type="InterPro" id="IPR004323">
    <property type="entry name" value="Ion_tolerance_CutA"/>
</dbReference>
<name>A0A0G0ZDC0_9BACT</name>